<evidence type="ECO:0000313" key="2">
    <source>
        <dbReference type="EMBL" id="KAF2255359.1"/>
    </source>
</evidence>
<dbReference type="Proteomes" id="UP000800094">
    <property type="component" value="Unassembled WGS sequence"/>
</dbReference>
<evidence type="ECO:0000313" key="3">
    <source>
        <dbReference type="Proteomes" id="UP000800094"/>
    </source>
</evidence>
<keyword evidence="3" id="KW-1185">Reference proteome</keyword>
<feature type="region of interest" description="Disordered" evidence="1">
    <location>
        <begin position="1"/>
        <end position="20"/>
    </location>
</feature>
<proteinExistence type="predicted"/>
<accession>A0A6A6IXZ6</accession>
<protein>
    <submittedName>
        <fullName evidence="2">Uncharacterized protein</fullName>
    </submittedName>
</protein>
<name>A0A6A6IXZ6_9PLEO</name>
<dbReference type="AlphaFoldDB" id="A0A6A6IXZ6"/>
<evidence type="ECO:0000256" key="1">
    <source>
        <dbReference type="SAM" id="MobiDB-lite"/>
    </source>
</evidence>
<organism evidence="2 3">
    <name type="scientific">Trematosphaeria pertusa</name>
    <dbReference type="NCBI Taxonomy" id="390896"/>
    <lineage>
        <taxon>Eukaryota</taxon>
        <taxon>Fungi</taxon>
        <taxon>Dikarya</taxon>
        <taxon>Ascomycota</taxon>
        <taxon>Pezizomycotina</taxon>
        <taxon>Dothideomycetes</taxon>
        <taxon>Pleosporomycetidae</taxon>
        <taxon>Pleosporales</taxon>
        <taxon>Massarineae</taxon>
        <taxon>Trematosphaeriaceae</taxon>
        <taxon>Trematosphaeria</taxon>
    </lineage>
</organism>
<sequence>MLTNSKAELLRTHKRTQKTPKLREGNMVKAGCWRARTTWSSVLDTRRIGFEGRGMPWAGVSSSSKAANRHGSAHRCAAFNTSKSPYPSNPYPSNPYPKIARGRLMGVLPNSWNRQLFPLKRFMVRMRHRYSQIRNISPVVHGHGFETFDIAVYVDWRVAFACPLDLQVAEPLDDLGGSGCKAHGDSCAGSLGHNVGGHASLHLSEIHRYISILRTPWQMLPQF</sequence>
<dbReference type="RefSeq" id="XP_033690363.1">
    <property type="nucleotide sequence ID" value="XM_033834587.1"/>
</dbReference>
<reference evidence="2" key="1">
    <citation type="journal article" date="2020" name="Stud. Mycol.">
        <title>101 Dothideomycetes genomes: a test case for predicting lifestyles and emergence of pathogens.</title>
        <authorList>
            <person name="Haridas S."/>
            <person name="Albert R."/>
            <person name="Binder M."/>
            <person name="Bloem J."/>
            <person name="Labutti K."/>
            <person name="Salamov A."/>
            <person name="Andreopoulos B."/>
            <person name="Baker S."/>
            <person name="Barry K."/>
            <person name="Bills G."/>
            <person name="Bluhm B."/>
            <person name="Cannon C."/>
            <person name="Castanera R."/>
            <person name="Culley D."/>
            <person name="Daum C."/>
            <person name="Ezra D."/>
            <person name="Gonzalez J."/>
            <person name="Henrissat B."/>
            <person name="Kuo A."/>
            <person name="Liang C."/>
            <person name="Lipzen A."/>
            <person name="Lutzoni F."/>
            <person name="Magnuson J."/>
            <person name="Mondo S."/>
            <person name="Nolan M."/>
            <person name="Ohm R."/>
            <person name="Pangilinan J."/>
            <person name="Park H.-J."/>
            <person name="Ramirez L."/>
            <person name="Alfaro M."/>
            <person name="Sun H."/>
            <person name="Tritt A."/>
            <person name="Yoshinaga Y."/>
            <person name="Zwiers L.-H."/>
            <person name="Turgeon B."/>
            <person name="Goodwin S."/>
            <person name="Spatafora J."/>
            <person name="Crous P."/>
            <person name="Grigoriev I."/>
        </authorList>
    </citation>
    <scope>NUCLEOTIDE SEQUENCE</scope>
    <source>
        <strain evidence="2">CBS 122368</strain>
    </source>
</reference>
<dbReference type="GeneID" id="54587917"/>
<gene>
    <name evidence="2" type="ORF">BU26DRAFT_584082</name>
</gene>
<dbReference type="EMBL" id="ML987190">
    <property type="protein sequence ID" value="KAF2255359.1"/>
    <property type="molecule type" value="Genomic_DNA"/>
</dbReference>